<organism evidence="2 3">
    <name type="scientific">Frankliniella fusca</name>
    <dbReference type="NCBI Taxonomy" id="407009"/>
    <lineage>
        <taxon>Eukaryota</taxon>
        <taxon>Metazoa</taxon>
        <taxon>Ecdysozoa</taxon>
        <taxon>Arthropoda</taxon>
        <taxon>Hexapoda</taxon>
        <taxon>Insecta</taxon>
        <taxon>Pterygota</taxon>
        <taxon>Neoptera</taxon>
        <taxon>Paraneoptera</taxon>
        <taxon>Thysanoptera</taxon>
        <taxon>Terebrantia</taxon>
        <taxon>Thripoidea</taxon>
        <taxon>Thripidae</taxon>
        <taxon>Frankliniella</taxon>
    </lineage>
</organism>
<evidence type="ECO:0000313" key="3">
    <source>
        <dbReference type="Proteomes" id="UP001219518"/>
    </source>
</evidence>
<keyword evidence="2" id="KW-0675">Receptor</keyword>
<reference evidence="2" key="1">
    <citation type="submission" date="2021-07" db="EMBL/GenBank/DDBJ databases">
        <authorList>
            <person name="Catto M.A."/>
            <person name="Jacobson A."/>
            <person name="Kennedy G."/>
            <person name="Labadie P."/>
            <person name="Hunt B.G."/>
            <person name="Srinivasan R."/>
        </authorList>
    </citation>
    <scope>NUCLEOTIDE SEQUENCE</scope>
    <source>
        <strain evidence="2">PL_HMW_Pooled</strain>
        <tissue evidence="2">Head</tissue>
    </source>
</reference>
<comment type="caution">
    <text evidence="2">The sequence shown here is derived from an EMBL/GenBank/DDBJ whole genome shotgun (WGS) entry which is preliminary data.</text>
</comment>
<proteinExistence type="predicted"/>
<reference evidence="2" key="2">
    <citation type="journal article" date="2023" name="BMC Genomics">
        <title>Pest status, molecular evolution, and epigenetic factors derived from the genome assembly of Frankliniella fusca, a thysanopteran phytovirus vector.</title>
        <authorList>
            <person name="Catto M.A."/>
            <person name="Labadie P.E."/>
            <person name="Jacobson A.L."/>
            <person name="Kennedy G.G."/>
            <person name="Srinivasan R."/>
            <person name="Hunt B.G."/>
        </authorList>
    </citation>
    <scope>NUCLEOTIDE SEQUENCE</scope>
    <source>
        <strain evidence="2">PL_HMW_Pooled</strain>
    </source>
</reference>
<gene>
    <name evidence="2" type="ORF">KUF71_009736</name>
</gene>
<feature type="transmembrane region" description="Helical" evidence="1">
    <location>
        <begin position="63"/>
        <end position="83"/>
    </location>
</feature>
<dbReference type="EMBL" id="JAHWGI010001002">
    <property type="protein sequence ID" value="KAK3920465.1"/>
    <property type="molecule type" value="Genomic_DNA"/>
</dbReference>
<dbReference type="Proteomes" id="UP001219518">
    <property type="component" value="Unassembled WGS sequence"/>
</dbReference>
<keyword evidence="3" id="KW-1185">Reference proteome</keyword>
<keyword evidence="1" id="KW-1133">Transmembrane helix</keyword>
<protein>
    <submittedName>
        <fullName evidence="2">Odorant receptor 85b</fullName>
    </submittedName>
</protein>
<keyword evidence="1" id="KW-0472">Membrane</keyword>
<accession>A0AAE1LIA2</accession>
<evidence type="ECO:0000256" key="1">
    <source>
        <dbReference type="SAM" id="Phobius"/>
    </source>
</evidence>
<feature type="transmembrane region" description="Helical" evidence="1">
    <location>
        <begin position="31"/>
        <end position="51"/>
    </location>
</feature>
<keyword evidence="1" id="KW-0812">Transmembrane</keyword>
<evidence type="ECO:0000313" key="2">
    <source>
        <dbReference type="EMBL" id="KAK3920465.1"/>
    </source>
</evidence>
<sequence>MASTHKYGGSLEKWALPQSKLIAASLLMRNLFYYELPQVLISTIIVPLFAMEDVVVNGSQADRFSLTIVIWIIIGLIPVCEYGESMVGQRRGLQTAMYFGPWLEEPVRMQRGRLCFALASYGKRGYLSGPILGVFCRRTLGNIVLQWFKFLQALLNIQER</sequence>
<name>A0AAE1LIA2_9NEOP</name>
<dbReference type="AlphaFoldDB" id="A0AAE1LIA2"/>